<keyword evidence="1" id="KW-0812">Transmembrane</keyword>
<sequence length="188" mass="21103">MNSRSDQLIFIAGLCIFSIGQFWIYYFGSTTKEFSTIDVSHWVMLLGVVLYLPYVMGLPRKGIALIASILMTIGIICMIGMCVIDLIFWAIPDDGMRKAVARELSSTPMIWQPFMLWGNEEVLMTGFILASMRYIKQSKIGPLLVTVGSIVAIAGASWYNFIAYILISIGFILSFDILSENMRQNSKD</sequence>
<dbReference type="OrthoDB" id="7630526at2"/>
<comment type="caution">
    <text evidence="2">The sequence shown here is derived from an EMBL/GenBank/DDBJ whole genome shotgun (WGS) entry which is preliminary data.</text>
</comment>
<evidence type="ECO:0000256" key="1">
    <source>
        <dbReference type="SAM" id="Phobius"/>
    </source>
</evidence>
<evidence type="ECO:0000313" key="3">
    <source>
        <dbReference type="Proteomes" id="UP000253083"/>
    </source>
</evidence>
<dbReference type="Proteomes" id="UP000253083">
    <property type="component" value="Unassembled WGS sequence"/>
</dbReference>
<name>A0A395JGA7_9GAMM</name>
<keyword evidence="1" id="KW-1133">Transmembrane helix</keyword>
<proteinExistence type="predicted"/>
<feature type="transmembrane region" description="Helical" evidence="1">
    <location>
        <begin position="63"/>
        <end position="91"/>
    </location>
</feature>
<feature type="transmembrane region" description="Helical" evidence="1">
    <location>
        <begin position="161"/>
        <end position="178"/>
    </location>
</feature>
<keyword evidence="1" id="KW-0472">Membrane</keyword>
<feature type="transmembrane region" description="Helical" evidence="1">
    <location>
        <begin position="7"/>
        <end position="27"/>
    </location>
</feature>
<accession>A0A395JGA7</accession>
<evidence type="ECO:0000313" key="2">
    <source>
        <dbReference type="EMBL" id="RBP48812.1"/>
    </source>
</evidence>
<organism evidence="2 3">
    <name type="scientific">Arenicella xantha</name>
    <dbReference type="NCBI Taxonomy" id="644221"/>
    <lineage>
        <taxon>Bacteria</taxon>
        <taxon>Pseudomonadati</taxon>
        <taxon>Pseudomonadota</taxon>
        <taxon>Gammaproteobacteria</taxon>
        <taxon>Arenicellales</taxon>
        <taxon>Arenicellaceae</taxon>
        <taxon>Arenicella</taxon>
    </lineage>
</organism>
<protein>
    <submittedName>
        <fullName evidence="2">Uncharacterized protein</fullName>
    </submittedName>
</protein>
<dbReference type="InParanoid" id="A0A395JGA7"/>
<gene>
    <name evidence="2" type="ORF">DFR28_105151</name>
</gene>
<feature type="transmembrane region" description="Helical" evidence="1">
    <location>
        <begin position="39"/>
        <end position="56"/>
    </location>
</feature>
<dbReference type="RefSeq" id="WP_113955408.1">
    <property type="nucleotide sequence ID" value="NZ_QNRT01000005.1"/>
</dbReference>
<reference evidence="2 3" key="1">
    <citation type="submission" date="2018-06" db="EMBL/GenBank/DDBJ databases">
        <title>Genomic Encyclopedia of Type Strains, Phase IV (KMG-IV): sequencing the most valuable type-strain genomes for metagenomic binning, comparative biology and taxonomic classification.</title>
        <authorList>
            <person name="Goeker M."/>
        </authorList>
    </citation>
    <scope>NUCLEOTIDE SEQUENCE [LARGE SCALE GENOMIC DNA]</scope>
    <source>
        <strain evidence="2 3">DSM 24032</strain>
    </source>
</reference>
<keyword evidence="3" id="KW-1185">Reference proteome</keyword>
<dbReference type="AlphaFoldDB" id="A0A395JGA7"/>
<dbReference type="EMBL" id="QNRT01000005">
    <property type="protein sequence ID" value="RBP48812.1"/>
    <property type="molecule type" value="Genomic_DNA"/>
</dbReference>